<dbReference type="EMBL" id="CATNWA010001605">
    <property type="protein sequence ID" value="CAI9540705.1"/>
    <property type="molecule type" value="Genomic_DNA"/>
</dbReference>
<comment type="caution">
    <text evidence="2">The sequence shown here is derived from an EMBL/GenBank/DDBJ whole genome shotgun (WGS) entry which is preliminary data.</text>
</comment>
<name>A0ABN9AZV5_9NEOB</name>
<accession>A0ABN9AZV5</accession>
<organism evidence="2 3">
    <name type="scientific">Staurois parvus</name>
    <dbReference type="NCBI Taxonomy" id="386267"/>
    <lineage>
        <taxon>Eukaryota</taxon>
        <taxon>Metazoa</taxon>
        <taxon>Chordata</taxon>
        <taxon>Craniata</taxon>
        <taxon>Vertebrata</taxon>
        <taxon>Euteleostomi</taxon>
        <taxon>Amphibia</taxon>
        <taxon>Batrachia</taxon>
        <taxon>Anura</taxon>
        <taxon>Neobatrachia</taxon>
        <taxon>Ranoidea</taxon>
        <taxon>Ranidae</taxon>
        <taxon>Staurois</taxon>
    </lineage>
</organism>
<protein>
    <submittedName>
        <fullName evidence="2">Uncharacterized protein</fullName>
    </submittedName>
</protein>
<evidence type="ECO:0000313" key="2">
    <source>
        <dbReference type="EMBL" id="CAI9540705.1"/>
    </source>
</evidence>
<keyword evidence="3" id="KW-1185">Reference proteome</keyword>
<sequence length="48" mass="5154">MYILAIPLRQVTSGITSAQGQTDNSWSPRAFGDYGAPVSLPTQTQKSL</sequence>
<gene>
    <name evidence="2" type="ORF">SPARVUS_LOCUS1797932</name>
</gene>
<reference evidence="2" key="1">
    <citation type="submission" date="2023-05" db="EMBL/GenBank/DDBJ databases">
        <authorList>
            <person name="Stuckert A."/>
        </authorList>
    </citation>
    <scope>NUCLEOTIDE SEQUENCE</scope>
</reference>
<feature type="compositionally biased region" description="Polar residues" evidence="1">
    <location>
        <begin position="16"/>
        <end position="27"/>
    </location>
</feature>
<evidence type="ECO:0000313" key="3">
    <source>
        <dbReference type="Proteomes" id="UP001162483"/>
    </source>
</evidence>
<evidence type="ECO:0000256" key="1">
    <source>
        <dbReference type="SAM" id="MobiDB-lite"/>
    </source>
</evidence>
<dbReference type="Proteomes" id="UP001162483">
    <property type="component" value="Unassembled WGS sequence"/>
</dbReference>
<feature type="region of interest" description="Disordered" evidence="1">
    <location>
        <begin position="16"/>
        <end position="48"/>
    </location>
</feature>
<proteinExistence type="predicted"/>